<comment type="similarity">
    <text evidence="1">Belongs to the FSIP1 family.</text>
</comment>
<evidence type="ECO:0000256" key="2">
    <source>
        <dbReference type="ARBA" id="ARBA00019480"/>
    </source>
</evidence>
<dbReference type="AlphaFoldDB" id="A0A974C955"/>
<keyword evidence="3" id="KW-0175">Coiled coil</keyword>
<feature type="region of interest" description="Disordered" evidence="4">
    <location>
        <begin position="1"/>
        <end position="54"/>
    </location>
</feature>
<protein>
    <recommendedName>
        <fullName evidence="2">Fibrous sheath-interacting protein 1</fullName>
    </recommendedName>
</protein>
<dbReference type="OMA" id="EPASCKV"/>
<dbReference type="Proteomes" id="UP000694892">
    <property type="component" value="Chromosome 8L"/>
</dbReference>
<dbReference type="KEGG" id="xla:100036986"/>
<dbReference type="PRINTS" id="PR02075">
    <property type="entry name" value="FIBSHEATHIP1"/>
</dbReference>
<reference evidence="6" key="1">
    <citation type="journal article" date="2016" name="Nature">
        <title>Genome evolution in the allotetraploid frog Xenopus laevis.</title>
        <authorList>
            <person name="Session A.M."/>
            <person name="Uno Y."/>
            <person name="Kwon T."/>
            <person name="Chapman J.A."/>
            <person name="Toyoda A."/>
            <person name="Takahashi S."/>
            <person name="Fukui A."/>
            <person name="Hikosaka A."/>
            <person name="Suzuki A."/>
            <person name="Kondo M."/>
            <person name="van Heeringen S.J."/>
            <person name="Quigley I."/>
            <person name="Heinz S."/>
            <person name="Ogino H."/>
            <person name="Ochi H."/>
            <person name="Hellsten U."/>
            <person name="Lyons J.B."/>
            <person name="Simakov O."/>
            <person name="Putnam N."/>
            <person name="Stites J."/>
            <person name="Kuroki Y."/>
            <person name="Tanaka T."/>
            <person name="Michiue T."/>
            <person name="Watanabe M."/>
            <person name="Bogdanovic O."/>
            <person name="Lister R."/>
            <person name="Georgiou G."/>
            <person name="Paranjpe S.S."/>
            <person name="van Kruijsbergen I."/>
            <person name="Shu S."/>
            <person name="Carlson J."/>
            <person name="Kinoshita T."/>
            <person name="Ohta Y."/>
            <person name="Mawaribuchi S."/>
            <person name="Jenkins J."/>
            <person name="Grimwood J."/>
            <person name="Schmutz J."/>
            <person name="Mitros T."/>
            <person name="Mozaffari S.V."/>
            <person name="Suzuki Y."/>
            <person name="Haramoto Y."/>
            <person name="Yamamoto T.S."/>
            <person name="Takagi C."/>
            <person name="Heald R."/>
            <person name="Miller K."/>
            <person name="Haudenschild C."/>
            <person name="Kitzman J."/>
            <person name="Nakayama T."/>
            <person name="Izutsu Y."/>
            <person name="Robert J."/>
            <person name="Fortriede J."/>
            <person name="Burns K."/>
            <person name="Lotay V."/>
            <person name="Karimi K."/>
            <person name="Yasuoka Y."/>
            <person name="Dichmann D.S."/>
            <person name="Flajnik M.F."/>
            <person name="Houston D.W."/>
            <person name="Shendure J."/>
            <person name="DuPasquier L."/>
            <person name="Vize P.D."/>
            <person name="Zorn A.M."/>
            <person name="Ito M."/>
            <person name="Marcotte E.M."/>
            <person name="Wallingford J.B."/>
            <person name="Ito Y."/>
            <person name="Asashima M."/>
            <person name="Ueno N."/>
            <person name="Matsuda Y."/>
            <person name="Veenstra G.J."/>
            <person name="Fujiyama A."/>
            <person name="Harland R.M."/>
            <person name="Taira M."/>
            <person name="Rokhsar D.S."/>
        </authorList>
    </citation>
    <scope>NUCLEOTIDE SEQUENCE [LARGE SCALE GENOMIC DNA]</scope>
    <source>
        <strain evidence="6">J</strain>
    </source>
</reference>
<dbReference type="Xenbase" id="XB-GENE-6255839">
    <property type="gene designation" value="fsip1.L"/>
</dbReference>
<evidence type="ECO:0000256" key="1">
    <source>
        <dbReference type="ARBA" id="ARBA00010495"/>
    </source>
</evidence>
<dbReference type="RefSeq" id="XP_018086776.1">
    <property type="nucleotide sequence ID" value="XM_018231287.2"/>
</dbReference>
<dbReference type="InterPro" id="IPR026246">
    <property type="entry name" value="Fsip1"/>
</dbReference>
<feature type="compositionally biased region" description="Low complexity" evidence="4">
    <location>
        <begin position="13"/>
        <end position="29"/>
    </location>
</feature>
<feature type="compositionally biased region" description="Basic and acidic residues" evidence="4">
    <location>
        <begin position="276"/>
        <end position="289"/>
    </location>
</feature>
<sequence>MDITKGSLDEIARPASSSRSRPGSRVSTSLSTEKPKRSSTSLSLEILNPEPGFSEMPSQLCLGLETCETHLEAGRKTPIEHHDQLLGQKHFSKNSAEDYECHRRDEINFDHPFPQKEIDLLSHESEDEFLDLPSAEFEDACENDEDPKDDQDIADDKAIDPKMERAIKRMQALDDILQRKLAKEKEVKAQGLEIRIKLWEELQRATIQSSARSHEENMNTSKFLALTPQLDEMEDAASVQMCNIFSPVFPTQLPNEDPVEDDDHKTLQGNMTGADSSDRSDCKTRHSKGQKKEVDFIQRNIELAKDAGAYILLMDDEKLRLEQLLEDIQEGCSDEDITGDVSGWIVPGEGYTPEPDEYDQLAEIDSRLQMVRCSEESLETSLSDSRILKEVFQEVLLEKNGNSDSAPGEQVLRNTKELRDQKMRLREIDQQLQDMERNSITPMSLVSRYSFSADSPVYA</sequence>
<dbReference type="EMBL" id="CM004480">
    <property type="protein sequence ID" value="OCT68843.1"/>
    <property type="molecule type" value="Genomic_DNA"/>
</dbReference>
<evidence type="ECO:0000256" key="4">
    <source>
        <dbReference type="SAM" id="MobiDB-lite"/>
    </source>
</evidence>
<feature type="region of interest" description="Disordered" evidence="4">
    <location>
        <begin position="252"/>
        <end position="289"/>
    </location>
</feature>
<accession>A0A974C955</accession>
<proteinExistence type="inferred from homology"/>
<gene>
    <name evidence="7" type="primary">fsip1.L</name>
    <name evidence="5" type="ORF">XELAEV_18040147mg</name>
</gene>
<dbReference type="PANTHER" id="PTHR22012:SF2">
    <property type="entry name" value="FIBROUS SHEATH-INTERACTING PROTEIN 1"/>
    <property type="match status" value="1"/>
</dbReference>
<dbReference type="PANTHER" id="PTHR22012">
    <property type="entry name" value="FIBROUS SHEATH INTERACTING PROTEIN 1"/>
    <property type="match status" value="1"/>
</dbReference>
<evidence type="ECO:0000313" key="5">
    <source>
        <dbReference type="EMBL" id="OCT68843.1"/>
    </source>
</evidence>
<dbReference type="SMR" id="A0A974C955"/>
<dbReference type="OrthoDB" id="9946895at2759"/>
<dbReference type="AGR" id="Xenbase:XB-GENE-6255839"/>
<evidence type="ECO:0000313" key="6">
    <source>
        <dbReference type="Proteomes" id="UP000694892"/>
    </source>
</evidence>
<dbReference type="GeneID" id="100036986"/>
<dbReference type="Pfam" id="PF15554">
    <property type="entry name" value="FSIP1"/>
    <property type="match status" value="1"/>
</dbReference>
<dbReference type="CTD" id="100036986"/>
<name>A0A974C955_XENLA</name>
<evidence type="ECO:0000256" key="3">
    <source>
        <dbReference type="ARBA" id="ARBA00023054"/>
    </source>
</evidence>
<organism evidence="5 6">
    <name type="scientific">Xenopus laevis</name>
    <name type="common">African clawed frog</name>
    <dbReference type="NCBI Taxonomy" id="8355"/>
    <lineage>
        <taxon>Eukaryota</taxon>
        <taxon>Metazoa</taxon>
        <taxon>Chordata</taxon>
        <taxon>Craniata</taxon>
        <taxon>Vertebrata</taxon>
        <taxon>Euteleostomi</taxon>
        <taxon>Amphibia</taxon>
        <taxon>Batrachia</taxon>
        <taxon>Anura</taxon>
        <taxon>Pipoidea</taxon>
        <taxon>Pipidae</taxon>
        <taxon>Xenopodinae</taxon>
        <taxon>Xenopus</taxon>
        <taxon>Xenopus</taxon>
    </lineage>
</organism>
<evidence type="ECO:0000313" key="7">
    <source>
        <dbReference type="Xenbase" id="XB-GENE-6255839"/>
    </source>
</evidence>